<dbReference type="OrthoDB" id="9807740at2"/>
<dbReference type="HAMAP" id="MF_00009">
    <property type="entry name" value="Endoribonucl_YbeY"/>
    <property type="match status" value="1"/>
</dbReference>
<dbReference type="GO" id="GO:0004521">
    <property type="term" value="F:RNA endonuclease activity"/>
    <property type="evidence" value="ECO:0007669"/>
    <property type="project" value="UniProtKB-UniRule"/>
</dbReference>
<dbReference type="EMBL" id="QQNB01000001">
    <property type="protein sequence ID" value="RDE06915.1"/>
    <property type="molecule type" value="Genomic_DNA"/>
</dbReference>
<keyword evidence="2 7" id="KW-0540">Nuclease</keyword>
<comment type="function">
    <text evidence="7">Single strand-specific metallo-endoribonuclease involved in late-stage 70S ribosome quality control and in maturation of the 3' terminus of the 16S rRNA.</text>
</comment>
<dbReference type="RefSeq" id="WP_114686495.1">
    <property type="nucleotide sequence ID" value="NZ_QQNB01000001.1"/>
</dbReference>
<keyword evidence="6 7" id="KW-0862">Zinc</keyword>
<keyword evidence="7" id="KW-0690">Ribosome biogenesis</keyword>
<comment type="similarity">
    <text evidence="1 7">Belongs to the endoribonuclease YbeY family.</text>
</comment>
<dbReference type="PROSITE" id="PS01306">
    <property type="entry name" value="UPF0054"/>
    <property type="match status" value="1"/>
</dbReference>
<dbReference type="SUPFAM" id="SSF55486">
    <property type="entry name" value="Metalloproteases ('zincins'), catalytic domain"/>
    <property type="match status" value="1"/>
</dbReference>
<comment type="caution">
    <text evidence="8">The sequence shown here is derived from an EMBL/GenBank/DDBJ whole genome shotgun (WGS) entry which is preliminary data.</text>
</comment>
<dbReference type="Pfam" id="PF02130">
    <property type="entry name" value="YbeY"/>
    <property type="match status" value="1"/>
</dbReference>
<dbReference type="GO" id="GO:0005737">
    <property type="term" value="C:cytoplasm"/>
    <property type="evidence" value="ECO:0007669"/>
    <property type="project" value="UniProtKB-SubCell"/>
</dbReference>
<evidence type="ECO:0000256" key="2">
    <source>
        <dbReference type="ARBA" id="ARBA00022722"/>
    </source>
</evidence>
<dbReference type="GO" id="GO:0006364">
    <property type="term" value="P:rRNA processing"/>
    <property type="evidence" value="ECO:0007669"/>
    <property type="project" value="UniProtKB-UniRule"/>
</dbReference>
<evidence type="ECO:0000313" key="8">
    <source>
        <dbReference type="EMBL" id="RDE06915.1"/>
    </source>
</evidence>
<evidence type="ECO:0000313" key="9">
    <source>
        <dbReference type="Proteomes" id="UP000253918"/>
    </source>
</evidence>
<feature type="binding site" evidence="7">
    <location>
        <position position="138"/>
    </location>
    <ligand>
        <name>Zn(2+)</name>
        <dbReference type="ChEBI" id="CHEBI:29105"/>
        <note>catalytic</note>
    </ligand>
</feature>
<evidence type="ECO:0000256" key="5">
    <source>
        <dbReference type="ARBA" id="ARBA00022801"/>
    </source>
</evidence>
<dbReference type="InterPro" id="IPR023091">
    <property type="entry name" value="MetalPrtase_cat_dom_sf_prd"/>
</dbReference>
<dbReference type="InterPro" id="IPR002036">
    <property type="entry name" value="YbeY"/>
</dbReference>
<comment type="cofactor">
    <cofactor evidence="7">
        <name>Zn(2+)</name>
        <dbReference type="ChEBI" id="CHEBI:29105"/>
    </cofactor>
    <text evidence="7">Binds 1 zinc ion.</text>
</comment>
<keyword evidence="7" id="KW-0698">rRNA processing</keyword>
<dbReference type="GO" id="GO:0004222">
    <property type="term" value="F:metalloendopeptidase activity"/>
    <property type="evidence" value="ECO:0007669"/>
    <property type="project" value="InterPro"/>
</dbReference>
<dbReference type="GO" id="GO:0008270">
    <property type="term" value="F:zinc ion binding"/>
    <property type="evidence" value="ECO:0007669"/>
    <property type="project" value="UniProtKB-UniRule"/>
</dbReference>
<keyword evidence="7" id="KW-0963">Cytoplasm</keyword>
<keyword evidence="5 7" id="KW-0378">Hydrolase</keyword>
<organism evidence="8 9">
    <name type="scientific">Sphingomonas aracearum</name>
    <dbReference type="NCBI Taxonomy" id="2283317"/>
    <lineage>
        <taxon>Bacteria</taxon>
        <taxon>Pseudomonadati</taxon>
        <taxon>Pseudomonadota</taxon>
        <taxon>Alphaproteobacteria</taxon>
        <taxon>Sphingomonadales</taxon>
        <taxon>Sphingomonadaceae</taxon>
        <taxon>Sphingomonas</taxon>
    </lineage>
</organism>
<comment type="subcellular location">
    <subcellularLocation>
        <location evidence="7">Cytoplasm</location>
    </subcellularLocation>
</comment>
<evidence type="ECO:0000256" key="1">
    <source>
        <dbReference type="ARBA" id="ARBA00010875"/>
    </source>
</evidence>
<evidence type="ECO:0000256" key="6">
    <source>
        <dbReference type="ARBA" id="ARBA00022833"/>
    </source>
</evidence>
<dbReference type="PANTHER" id="PTHR46986">
    <property type="entry name" value="ENDORIBONUCLEASE YBEY, CHLOROPLASTIC"/>
    <property type="match status" value="1"/>
</dbReference>
<dbReference type="Gene3D" id="3.40.390.30">
    <property type="entry name" value="Metalloproteases ('zincins'), catalytic domain"/>
    <property type="match status" value="1"/>
</dbReference>
<dbReference type="NCBIfam" id="TIGR00043">
    <property type="entry name" value="rRNA maturation RNase YbeY"/>
    <property type="match status" value="1"/>
</dbReference>
<proteinExistence type="inferred from homology"/>
<dbReference type="Proteomes" id="UP000253918">
    <property type="component" value="Unassembled WGS sequence"/>
</dbReference>
<dbReference type="PANTHER" id="PTHR46986:SF1">
    <property type="entry name" value="ENDORIBONUCLEASE YBEY, CHLOROPLASTIC"/>
    <property type="match status" value="1"/>
</dbReference>
<evidence type="ECO:0000256" key="7">
    <source>
        <dbReference type="HAMAP-Rule" id="MF_00009"/>
    </source>
</evidence>
<evidence type="ECO:0000256" key="3">
    <source>
        <dbReference type="ARBA" id="ARBA00022723"/>
    </source>
</evidence>
<reference evidence="8 9" key="1">
    <citation type="submission" date="2018-07" db="EMBL/GenBank/DDBJ databases">
        <title>a novel species of Sphingomonas isolated from the rhizosphere soil of Araceae plant.</title>
        <authorList>
            <person name="Zhiyong W."/>
            <person name="Qinglan Z."/>
            <person name="Zhiwei F."/>
            <person name="Ding X."/>
            <person name="Gejiao W."/>
            <person name="Shixue Z."/>
        </authorList>
    </citation>
    <scope>NUCLEOTIDE SEQUENCE [LARGE SCALE GENOMIC DNA]</scope>
    <source>
        <strain evidence="8 9">WZY 27</strain>
    </source>
</reference>
<dbReference type="EC" id="3.1.-.-" evidence="7"/>
<gene>
    <name evidence="7 8" type="primary">ybeY</name>
    <name evidence="8" type="ORF">DVW87_04400</name>
</gene>
<sequence>MLEIELSREEPWPEADWAALAARAARSAMERTAQGELLTLPAAVEISVRLTDDGEVRQLNGQYRGKDKPTNVLSFPMVQPDLLDTVTQNSDDGEVLLGDIVLAHGVCEAEAAERGISVEAHATHLIVHGTLHLLGYDHIDDAEADAMEAIEIDALASLGLSNPYLIRED</sequence>
<keyword evidence="3 7" id="KW-0479">Metal-binding</keyword>
<feature type="binding site" evidence="7">
    <location>
        <position position="128"/>
    </location>
    <ligand>
        <name>Zn(2+)</name>
        <dbReference type="ChEBI" id="CHEBI:29105"/>
        <note>catalytic</note>
    </ligand>
</feature>
<protein>
    <recommendedName>
        <fullName evidence="7">Endoribonuclease YbeY</fullName>
        <ecNumber evidence="7">3.1.-.-</ecNumber>
    </recommendedName>
</protein>
<evidence type="ECO:0000256" key="4">
    <source>
        <dbReference type="ARBA" id="ARBA00022759"/>
    </source>
</evidence>
<feature type="binding site" evidence="7">
    <location>
        <position position="132"/>
    </location>
    <ligand>
        <name>Zn(2+)</name>
        <dbReference type="ChEBI" id="CHEBI:29105"/>
        <note>catalytic</note>
    </ligand>
</feature>
<keyword evidence="4 7" id="KW-0255">Endonuclease</keyword>
<keyword evidence="9" id="KW-1185">Reference proteome</keyword>
<accession>A0A369VZ69</accession>
<dbReference type="AlphaFoldDB" id="A0A369VZ69"/>
<dbReference type="InterPro" id="IPR020549">
    <property type="entry name" value="YbeY_CS"/>
</dbReference>
<name>A0A369VZ69_9SPHN</name>